<feature type="domain" description="EF-hand" evidence="4">
    <location>
        <begin position="25"/>
        <end position="60"/>
    </location>
</feature>
<dbReference type="InterPro" id="IPR002048">
    <property type="entry name" value="EF_hand_dom"/>
</dbReference>
<accession>A0AAP0B2X6</accession>
<feature type="domain" description="EF-hand" evidence="4">
    <location>
        <begin position="101"/>
        <end position="136"/>
    </location>
</feature>
<dbReference type="PANTHER" id="PTHR10891">
    <property type="entry name" value="EF-HAND CALCIUM-BINDING DOMAIN CONTAINING PROTEIN"/>
    <property type="match status" value="1"/>
</dbReference>
<evidence type="ECO:0000256" key="3">
    <source>
        <dbReference type="ARBA" id="ARBA00022837"/>
    </source>
</evidence>
<dbReference type="Gene3D" id="1.10.238.10">
    <property type="entry name" value="EF-hand"/>
    <property type="match status" value="3"/>
</dbReference>
<dbReference type="CDD" id="cd00051">
    <property type="entry name" value="EFh"/>
    <property type="match status" value="1"/>
</dbReference>
<keyword evidence="6" id="KW-1185">Reference proteome</keyword>
<organism evidence="5 6">
    <name type="scientific">Platanthera zijinensis</name>
    <dbReference type="NCBI Taxonomy" id="2320716"/>
    <lineage>
        <taxon>Eukaryota</taxon>
        <taxon>Viridiplantae</taxon>
        <taxon>Streptophyta</taxon>
        <taxon>Embryophyta</taxon>
        <taxon>Tracheophyta</taxon>
        <taxon>Spermatophyta</taxon>
        <taxon>Magnoliopsida</taxon>
        <taxon>Liliopsida</taxon>
        <taxon>Asparagales</taxon>
        <taxon>Orchidaceae</taxon>
        <taxon>Orchidoideae</taxon>
        <taxon>Orchideae</taxon>
        <taxon>Orchidinae</taxon>
        <taxon>Platanthera</taxon>
    </lineage>
</organism>
<evidence type="ECO:0000313" key="6">
    <source>
        <dbReference type="Proteomes" id="UP001418222"/>
    </source>
</evidence>
<dbReference type="PROSITE" id="PS50222">
    <property type="entry name" value="EF_HAND_2"/>
    <property type="match status" value="3"/>
</dbReference>
<keyword evidence="3" id="KW-0106">Calcium</keyword>
<evidence type="ECO:0000313" key="5">
    <source>
        <dbReference type="EMBL" id="KAK8925748.1"/>
    </source>
</evidence>
<feature type="domain" description="EF-hand" evidence="4">
    <location>
        <begin position="139"/>
        <end position="174"/>
    </location>
</feature>
<dbReference type="AlphaFoldDB" id="A0AAP0B2X6"/>
<comment type="caution">
    <text evidence="5">The sequence shown here is derived from an EMBL/GenBank/DDBJ whole genome shotgun (WGS) entry which is preliminary data.</text>
</comment>
<sequence length="176" mass="19222">MAGAIPKSTPSLSAAPSFRLRSSSLNTVRLRRVFDIFDSNGDSVITADELCQVLDRLGLGGDPAELRSLVASFLQPGQAGLDFDNFETLHRALGDAIFDAVEDGDMREAFQVFDEDGDGYISAEELQAVMEKLGLVEGRSLDRVHRMIGSVDRDNDGQVDFFEFKSMMKSVAVHSS</sequence>
<dbReference type="SMART" id="SM00054">
    <property type="entry name" value="EFh"/>
    <property type="match status" value="3"/>
</dbReference>
<keyword evidence="2" id="KW-0677">Repeat</keyword>
<dbReference type="FunFam" id="1.10.238.10:FF:000001">
    <property type="entry name" value="Calmodulin 1"/>
    <property type="match status" value="1"/>
</dbReference>
<evidence type="ECO:0000256" key="2">
    <source>
        <dbReference type="ARBA" id="ARBA00022737"/>
    </source>
</evidence>
<reference evidence="5 6" key="1">
    <citation type="journal article" date="2022" name="Nat. Plants">
        <title>Genomes of leafy and leafless Platanthera orchids illuminate the evolution of mycoheterotrophy.</title>
        <authorList>
            <person name="Li M.H."/>
            <person name="Liu K.W."/>
            <person name="Li Z."/>
            <person name="Lu H.C."/>
            <person name="Ye Q.L."/>
            <person name="Zhang D."/>
            <person name="Wang J.Y."/>
            <person name="Li Y.F."/>
            <person name="Zhong Z.M."/>
            <person name="Liu X."/>
            <person name="Yu X."/>
            <person name="Liu D.K."/>
            <person name="Tu X.D."/>
            <person name="Liu B."/>
            <person name="Hao Y."/>
            <person name="Liao X.Y."/>
            <person name="Jiang Y.T."/>
            <person name="Sun W.H."/>
            <person name="Chen J."/>
            <person name="Chen Y.Q."/>
            <person name="Ai Y."/>
            <person name="Zhai J.W."/>
            <person name="Wu S.S."/>
            <person name="Zhou Z."/>
            <person name="Hsiao Y.Y."/>
            <person name="Wu W.L."/>
            <person name="Chen Y.Y."/>
            <person name="Lin Y.F."/>
            <person name="Hsu J.L."/>
            <person name="Li C.Y."/>
            <person name="Wang Z.W."/>
            <person name="Zhao X."/>
            <person name="Zhong W.Y."/>
            <person name="Ma X.K."/>
            <person name="Ma L."/>
            <person name="Huang J."/>
            <person name="Chen G.Z."/>
            <person name="Huang M.Z."/>
            <person name="Huang L."/>
            <person name="Peng D.H."/>
            <person name="Luo Y.B."/>
            <person name="Zou S.Q."/>
            <person name="Chen S.P."/>
            <person name="Lan S."/>
            <person name="Tsai W.C."/>
            <person name="Van de Peer Y."/>
            <person name="Liu Z.J."/>
        </authorList>
    </citation>
    <scope>NUCLEOTIDE SEQUENCE [LARGE SCALE GENOMIC DNA]</scope>
    <source>
        <strain evidence="5">Lor287</strain>
    </source>
</reference>
<gene>
    <name evidence="5" type="primary">CML27</name>
    <name evidence="5" type="ORF">KSP39_PZI018639</name>
</gene>
<dbReference type="InterPro" id="IPR011992">
    <property type="entry name" value="EF-hand-dom_pair"/>
</dbReference>
<dbReference type="Pfam" id="PF13405">
    <property type="entry name" value="EF-hand_6"/>
    <property type="match status" value="1"/>
</dbReference>
<dbReference type="Proteomes" id="UP001418222">
    <property type="component" value="Unassembled WGS sequence"/>
</dbReference>
<evidence type="ECO:0000259" key="4">
    <source>
        <dbReference type="PROSITE" id="PS50222"/>
    </source>
</evidence>
<dbReference type="InterPro" id="IPR018247">
    <property type="entry name" value="EF_Hand_1_Ca_BS"/>
</dbReference>
<dbReference type="InterPro" id="IPR039647">
    <property type="entry name" value="EF_hand_pair_protein_CML-like"/>
</dbReference>
<name>A0AAP0B2X6_9ASPA</name>
<dbReference type="GO" id="GO:0005509">
    <property type="term" value="F:calcium ion binding"/>
    <property type="evidence" value="ECO:0007669"/>
    <property type="project" value="InterPro"/>
</dbReference>
<dbReference type="EMBL" id="JBBWWQ010000016">
    <property type="protein sequence ID" value="KAK8925748.1"/>
    <property type="molecule type" value="Genomic_DNA"/>
</dbReference>
<dbReference type="PROSITE" id="PS00018">
    <property type="entry name" value="EF_HAND_1"/>
    <property type="match status" value="2"/>
</dbReference>
<dbReference type="Pfam" id="PF13499">
    <property type="entry name" value="EF-hand_7"/>
    <property type="match status" value="1"/>
</dbReference>
<keyword evidence="1" id="KW-0479">Metal-binding</keyword>
<evidence type="ECO:0000256" key="1">
    <source>
        <dbReference type="ARBA" id="ARBA00022723"/>
    </source>
</evidence>
<dbReference type="SUPFAM" id="SSF47473">
    <property type="entry name" value="EF-hand"/>
    <property type="match status" value="1"/>
</dbReference>
<protein>
    <submittedName>
        <fullName evidence="5">Calcium-binding protein CML27</fullName>
    </submittedName>
</protein>
<proteinExistence type="predicted"/>